<reference evidence="1 2" key="1">
    <citation type="journal article" date="2013" name="Antonie Van Leeuwenhoek">
        <title>Echinimonas agarilytica gen. nov., sp. nov., a new gammaproteobacterium isolated from the sea urchin Strongylocentrotus intermedius.</title>
        <authorList>
            <person name="Nedashkovskaya O.I."/>
            <person name="Stenkova A.M."/>
            <person name="Zhukova N.V."/>
            <person name="Van Trappen S."/>
            <person name="Lee J.S."/>
            <person name="Kim S.B."/>
        </authorList>
    </citation>
    <scope>NUCLEOTIDE SEQUENCE [LARGE SCALE GENOMIC DNA]</scope>
    <source>
        <strain evidence="1 2">KMM 6351</strain>
    </source>
</reference>
<dbReference type="AlphaFoldDB" id="A0AA41W4N5"/>
<proteinExistence type="predicted"/>
<evidence type="ECO:0000313" key="1">
    <source>
        <dbReference type="EMBL" id="MCM2678867.1"/>
    </source>
</evidence>
<comment type="caution">
    <text evidence="1">The sequence shown here is derived from an EMBL/GenBank/DDBJ whole genome shotgun (WGS) entry which is preliminary data.</text>
</comment>
<dbReference type="PANTHER" id="PTHR30037">
    <property type="entry name" value="DNA-3-METHYLADENINE GLYCOSYLASE 1"/>
    <property type="match status" value="1"/>
</dbReference>
<dbReference type="SUPFAM" id="SSF48150">
    <property type="entry name" value="DNA-glycosylase"/>
    <property type="match status" value="1"/>
</dbReference>
<dbReference type="Proteomes" id="UP001165393">
    <property type="component" value="Unassembled WGS sequence"/>
</dbReference>
<dbReference type="Pfam" id="PF03352">
    <property type="entry name" value="Adenine_glyco"/>
    <property type="match status" value="1"/>
</dbReference>
<dbReference type="GO" id="GO:0006284">
    <property type="term" value="P:base-excision repair"/>
    <property type="evidence" value="ECO:0007669"/>
    <property type="project" value="InterPro"/>
</dbReference>
<sequence length="229" mass="25816">MEHFSNILDRAAERKGGEQHLSALLSSPLDNKQVALLPDDRCLAEITKVVFQSGFAWRVIEHKWAGFEEAFWKFDANKLVLLDDSHLQRLLQDTRIVRNGQKIRTVPLNAQLILDCQREYGSFGAFIAQWPEQDIIGLWTYLKKHGARLGGNSASYILRRLGKDTFVLSKDVNALLIAHDIIDKPATSKTALKAVQHTFNEWQQQSGLSLTQISQIVALSVGNNDRQVA</sequence>
<dbReference type="InterPro" id="IPR052891">
    <property type="entry name" value="DNA-3mA_glycosylase"/>
</dbReference>
<dbReference type="GO" id="GO:0008725">
    <property type="term" value="F:DNA-3-methyladenine glycosylase activity"/>
    <property type="evidence" value="ECO:0007669"/>
    <property type="project" value="UniProtKB-EC"/>
</dbReference>
<dbReference type="EC" id="3.2.2.20" evidence="1"/>
<keyword evidence="1" id="KW-0326">Glycosidase</keyword>
<keyword evidence="1" id="KW-0378">Hydrolase</keyword>
<accession>A0AA41W4N5</accession>
<evidence type="ECO:0000313" key="2">
    <source>
        <dbReference type="Proteomes" id="UP001165393"/>
    </source>
</evidence>
<name>A0AA41W4N5_9GAMM</name>
<dbReference type="Gene3D" id="1.10.340.30">
    <property type="entry name" value="Hypothetical protein, domain 2"/>
    <property type="match status" value="1"/>
</dbReference>
<dbReference type="RefSeq" id="WP_251260215.1">
    <property type="nucleotide sequence ID" value="NZ_JAMQGP010000001.1"/>
</dbReference>
<organism evidence="1 2">
    <name type="scientific">Echinimonas agarilytica</name>
    <dbReference type="NCBI Taxonomy" id="1215918"/>
    <lineage>
        <taxon>Bacteria</taxon>
        <taxon>Pseudomonadati</taxon>
        <taxon>Pseudomonadota</taxon>
        <taxon>Gammaproteobacteria</taxon>
        <taxon>Alteromonadales</taxon>
        <taxon>Echinimonadaceae</taxon>
        <taxon>Echinimonas</taxon>
    </lineage>
</organism>
<protein>
    <submittedName>
        <fullName evidence="1">DNA-3-methyladenine glycosylase I</fullName>
        <ecNumber evidence="1">3.2.2.20</ecNumber>
    </submittedName>
</protein>
<gene>
    <name evidence="1" type="ORF">NAF29_04145</name>
</gene>
<dbReference type="PANTHER" id="PTHR30037:SF3">
    <property type="entry name" value="BLR0857 PROTEIN"/>
    <property type="match status" value="1"/>
</dbReference>
<dbReference type="InterPro" id="IPR005019">
    <property type="entry name" value="Adenine_glyco"/>
</dbReference>
<keyword evidence="2" id="KW-1185">Reference proteome</keyword>
<dbReference type="EMBL" id="JAMQGP010000001">
    <property type="protein sequence ID" value="MCM2678867.1"/>
    <property type="molecule type" value="Genomic_DNA"/>
</dbReference>
<dbReference type="InterPro" id="IPR011257">
    <property type="entry name" value="DNA_glycosylase"/>
</dbReference>